<evidence type="ECO:0000313" key="2">
    <source>
        <dbReference type="Proteomes" id="UP001231370"/>
    </source>
</evidence>
<reference evidence="1 2" key="1">
    <citation type="submission" date="2023-01" db="EMBL/GenBank/DDBJ databases">
        <title>Novel diversity within Roseofilum (Cyanobacteria; Desertifilaceae) from marine benthic mats with descriptions of four novel species.</title>
        <authorList>
            <person name="Wang Y."/>
            <person name="Berthold D.E."/>
            <person name="Hu J."/>
            <person name="Lefler F.W."/>
            <person name="Laughinghouse H.D. IV."/>
        </authorList>
    </citation>
    <scope>NUCLEOTIDE SEQUENCE [LARGE SCALE GENOMIC DNA]</scope>
    <source>
        <strain evidence="1 2">BLCC-M91</strain>
    </source>
</reference>
<dbReference type="EMBL" id="JAQPOK010000071">
    <property type="protein sequence ID" value="MDJ1178988.1"/>
    <property type="molecule type" value="Genomic_DNA"/>
</dbReference>
<name>A0ABT7BL18_9CYAN</name>
<organism evidence="1 2">
    <name type="scientific">Roseofilum halophilum BLCC-M91</name>
    <dbReference type="NCBI Taxonomy" id="3022259"/>
    <lineage>
        <taxon>Bacteria</taxon>
        <taxon>Bacillati</taxon>
        <taxon>Cyanobacteriota</taxon>
        <taxon>Cyanophyceae</taxon>
        <taxon>Desertifilales</taxon>
        <taxon>Desertifilaceae</taxon>
        <taxon>Roseofilum</taxon>
        <taxon>Roseofilum halophilum</taxon>
    </lineage>
</organism>
<comment type="caution">
    <text evidence="1">The sequence shown here is derived from an EMBL/GenBank/DDBJ whole genome shotgun (WGS) entry which is preliminary data.</text>
</comment>
<evidence type="ECO:0000313" key="1">
    <source>
        <dbReference type="EMBL" id="MDJ1178988.1"/>
    </source>
</evidence>
<keyword evidence="2" id="KW-1185">Reference proteome</keyword>
<gene>
    <name evidence="1" type="ORF">PJF56_08940</name>
</gene>
<protein>
    <recommendedName>
        <fullName evidence="3">PLAT domain-containing protein</fullName>
    </recommendedName>
</protein>
<dbReference type="RefSeq" id="WP_283762299.1">
    <property type="nucleotide sequence ID" value="NZ_JAQPOK010000071.1"/>
</dbReference>
<dbReference type="Proteomes" id="UP001231370">
    <property type="component" value="Unassembled WGS sequence"/>
</dbReference>
<sequence length="90" mass="9843">MSESLAINTSMTYEAKLVGKKGDDDFPCNGKISKIELNKTVSAISITKLDPGVGRGDAKYTQKNSSTVGVHYWLDLGTKLTYNLKVWVSD</sequence>
<accession>A0ABT7BL18</accession>
<proteinExistence type="predicted"/>
<evidence type="ECO:0008006" key="3">
    <source>
        <dbReference type="Google" id="ProtNLM"/>
    </source>
</evidence>